<sequence length="57" mass="6627">MNELQYSKVNSENKKILDMKVANKTVELYLDGMSYKEAFTKAKELVKKIEIVDDDIN</sequence>
<dbReference type="EMBL" id="AZMM01018713">
    <property type="protein sequence ID" value="ETJ17865.1"/>
    <property type="molecule type" value="Genomic_DNA"/>
</dbReference>
<organism evidence="1">
    <name type="scientific">human gut metagenome</name>
    <dbReference type="NCBI Taxonomy" id="408170"/>
    <lineage>
        <taxon>unclassified sequences</taxon>
        <taxon>metagenomes</taxon>
        <taxon>organismal metagenomes</taxon>
    </lineage>
</organism>
<evidence type="ECO:0000313" key="1">
    <source>
        <dbReference type="EMBL" id="ETJ17865.1"/>
    </source>
</evidence>
<gene>
    <name evidence="1" type="ORF">Q604_UNBC18713G0002</name>
</gene>
<name>W1WL80_9ZZZZ</name>
<protein>
    <submittedName>
        <fullName evidence="1">Uncharacterized protein</fullName>
    </submittedName>
</protein>
<dbReference type="AlphaFoldDB" id="W1WL80"/>
<comment type="caution">
    <text evidence="1">The sequence shown here is derived from an EMBL/GenBank/DDBJ whole genome shotgun (WGS) entry which is preliminary data.</text>
</comment>
<accession>W1WL80</accession>
<reference evidence="1" key="1">
    <citation type="submission" date="2013-12" db="EMBL/GenBank/DDBJ databases">
        <title>A Varibaculum cambriense genome reconstructed from a premature infant gut community with otherwise low bacterial novelty that shifts toward anaerobic metabolism during the third week of life.</title>
        <authorList>
            <person name="Brown C.T."/>
            <person name="Sharon I."/>
            <person name="Thomas B.C."/>
            <person name="Castelle C.J."/>
            <person name="Morowitz M.J."/>
            <person name="Banfield J.F."/>
        </authorList>
    </citation>
    <scope>NUCLEOTIDE SEQUENCE</scope>
</reference>
<proteinExistence type="predicted"/>